<accession>A0A8T0HDL8</accession>
<sequence>MARPKQWIKRTIKANPEGPRSKIRPTLENVPLDSLGTAALDRLGNEWFSPELPVWKIDAQARRYYPQQGAQHPATFEELQDYMIEIRAFIGRTRLRLPDYSYLTDLSLQAGKGNFVWTTECSLQLRILAQCTGIVFPPPPSPCSSVGSSCTPPGSP</sequence>
<comment type="caution">
    <text evidence="1">The sequence shown here is derived from an EMBL/GenBank/DDBJ whole genome shotgun (WGS) entry which is preliminary data.</text>
</comment>
<reference evidence="1" key="1">
    <citation type="submission" date="2020-06" db="EMBL/GenBank/DDBJ databases">
        <title>WGS assembly of Ceratodon purpureus strain R40.</title>
        <authorList>
            <person name="Carey S.B."/>
            <person name="Jenkins J."/>
            <person name="Shu S."/>
            <person name="Lovell J.T."/>
            <person name="Sreedasyam A."/>
            <person name="Maumus F."/>
            <person name="Tiley G.P."/>
            <person name="Fernandez-Pozo N."/>
            <person name="Barry K."/>
            <person name="Chen C."/>
            <person name="Wang M."/>
            <person name="Lipzen A."/>
            <person name="Daum C."/>
            <person name="Saski C.A."/>
            <person name="Payton A.C."/>
            <person name="Mcbreen J.C."/>
            <person name="Conrad R.E."/>
            <person name="Kollar L.M."/>
            <person name="Olsson S."/>
            <person name="Huttunen S."/>
            <person name="Landis J.B."/>
            <person name="Wickett N.J."/>
            <person name="Johnson M.G."/>
            <person name="Rensing S.A."/>
            <person name="Grimwood J."/>
            <person name="Schmutz J."/>
            <person name="Mcdaniel S.F."/>
        </authorList>
    </citation>
    <scope>NUCLEOTIDE SEQUENCE</scope>
    <source>
        <strain evidence="1">R40</strain>
    </source>
</reference>
<evidence type="ECO:0000313" key="1">
    <source>
        <dbReference type="EMBL" id="KAG0567152.1"/>
    </source>
</evidence>
<proteinExistence type="predicted"/>
<gene>
    <name evidence="1" type="ORF">KC19_7G115000</name>
</gene>
<organism evidence="1 2">
    <name type="scientific">Ceratodon purpureus</name>
    <name type="common">Fire moss</name>
    <name type="synonym">Dicranum purpureum</name>
    <dbReference type="NCBI Taxonomy" id="3225"/>
    <lineage>
        <taxon>Eukaryota</taxon>
        <taxon>Viridiplantae</taxon>
        <taxon>Streptophyta</taxon>
        <taxon>Embryophyta</taxon>
        <taxon>Bryophyta</taxon>
        <taxon>Bryophytina</taxon>
        <taxon>Bryopsida</taxon>
        <taxon>Dicranidae</taxon>
        <taxon>Pseudoditrichales</taxon>
        <taxon>Ditrichaceae</taxon>
        <taxon>Ceratodon</taxon>
    </lineage>
</organism>
<keyword evidence="2" id="KW-1185">Reference proteome</keyword>
<dbReference type="AlphaFoldDB" id="A0A8T0HDL8"/>
<name>A0A8T0HDL8_CERPU</name>
<protein>
    <submittedName>
        <fullName evidence="1">Uncharacterized protein</fullName>
    </submittedName>
</protein>
<evidence type="ECO:0000313" key="2">
    <source>
        <dbReference type="Proteomes" id="UP000822688"/>
    </source>
</evidence>
<dbReference type="Proteomes" id="UP000822688">
    <property type="component" value="Chromosome 7"/>
</dbReference>
<dbReference type="EMBL" id="CM026428">
    <property type="protein sequence ID" value="KAG0567152.1"/>
    <property type="molecule type" value="Genomic_DNA"/>
</dbReference>